<comment type="caution">
    <text evidence="3">The sequence shown here is derived from an EMBL/GenBank/DDBJ whole genome shotgun (WGS) entry which is preliminary data.</text>
</comment>
<dbReference type="GO" id="GO:0000287">
    <property type="term" value="F:magnesium ion binding"/>
    <property type="evidence" value="ECO:0007669"/>
    <property type="project" value="InterPro"/>
</dbReference>
<evidence type="ECO:0000313" key="4">
    <source>
        <dbReference type="Proteomes" id="UP001148482"/>
    </source>
</evidence>
<reference evidence="3" key="1">
    <citation type="submission" date="2022-11" db="EMBL/GenBank/DDBJ databases">
        <title>Salinimicrobium profundisediminis sp. nov., isolated from deep-sea sediment of the Mariana Trench.</title>
        <authorList>
            <person name="Fu H."/>
        </authorList>
    </citation>
    <scope>NUCLEOTIDE SEQUENCE</scope>
    <source>
        <strain evidence="3">MT39</strain>
    </source>
</reference>
<keyword evidence="1 3" id="KW-0808">Transferase</keyword>
<evidence type="ECO:0000259" key="2">
    <source>
        <dbReference type="Pfam" id="PF01648"/>
    </source>
</evidence>
<gene>
    <name evidence="3" type="ORF">OQ279_02715</name>
</gene>
<evidence type="ECO:0000313" key="3">
    <source>
        <dbReference type="EMBL" id="MCX2837054.1"/>
    </source>
</evidence>
<feature type="domain" description="4'-phosphopantetheinyl transferase" evidence="2">
    <location>
        <begin position="2"/>
        <end position="101"/>
    </location>
</feature>
<dbReference type="InterPro" id="IPR037143">
    <property type="entry name" value="4-PPantetheinyl_Trfase_dom_sf"/>
</dbReference>
<dbReference type="SUPFAM" id="SSF56214">
    <property type="entry name" value="4'-phosphopantetheinyl transferase"/>
    <property type="match status" value="1"/>
</dbReference>
<dbReference type="EMBL" id="JAPJDA010000003">
    <property type="protein sequence ID" value="MCX2837054.1"/>
    <property type="molecule type" value="Genomic_DNA"/>
</dbReference>
<dbReference type="Proteomes" id="UP001148482">
    <property type="component" value="Unassembled WGS sequence"/>
</dbReference>
<protein>
    <submittedName>
        <fullName evidence="3">4'-phosphopantetheinyl transferase superfamily protein</fullName>
    </submittedName>
</protein>
<dbReference type="InterPro" id="IPR008278">
    <property type="entry name" value="4-PPantetheinyl_Trfase_dom"/>
</dbReference>
<accession>A0A9X3CX45</accession>
<proteinExistence type="predicted"/>
<dbReference type="Pfam" id="PF01648">
    <property type="entry name" value="ACPS"/>
    <property type="match status" value="1"/>
</dbReference>
<dbReference type="Gene3D" id="3.90.470.20">
    <property type="entry name" value="4'-phosphopantetheinyl transferase domain"/>
    <property type="match status" value="1"/>
</dbReference>
<dbReference type="GO" id="GO:0008897">
    <property type="term" value="F:holo-[acyl-carrier-protein] synthase activity"/>
    <property type="evidence" value="ECO:0007669"/>
    <property type="project" value="InterPro"/>
</dbReference>
<keyword evidence="4" id="KW-1185">Reference proteome</keyword>
<dbReference type="RefSeq" id="WP_266068253.1">
    <property type="nucleotide sequence ID" value="NZ_JAPJDA010000003.1"/>
</dbReference>
<name>A0A9X3CX45_9FLAO</name>
<organism evidence="3 4">
    <name type="scientific">Salinimicrobium profundisediminis</name>
    <dbReference type="NCBI Taxonomy" id="2994553"/>
    <lineage>
        <taxon>Bacteria</taxon>
        <taxon>Pseudomonadati</taxon>
        <taxon>Bacteroidota</taxon>
        <taxon>Flavobacteriia</taxon>
        <taxon>Flavobacteriales</taxon>
        <taxon>Flavobacteriaceae</taxon>
        <taxon>Salinimicrobium</taxon>
    </lineage>
</organism>
<evidence type="ECO:0000256" key="1">
    <source>
        <dbReference type="ARBA" id="ARBA00022679"/>
    </source>
</evidence>
<dbReference type="AlphaFoldDB" id="A0A9X3CX45"/>
<sequence length="200" mass="22939">MIGNDVVDLELAPRQSNWRRKGFLNKAFSAAEQELIHTSVNPDTMVWLLWSMKEAAYKAHQREHDLPRRLNWLAQKCKVSVLTLETASGEVEIENHTYHTTSEITSDYILTSAEKNRGSGVKDGIFEASSSEVKEQLKKRVSEEFALQNWEIQLEKDRFGMPFLTGNDGFFFNRFSLSGHGRFYAYSLSLINCETTVKHS</sequence>